<comment type="caution">
    <text evidence="2">The sequence shown here is derived from an EMBL/GenBank/DDBJ whole genome shotgun (WGS) entry which is preliminary data.</text>
</comment>
<reference evidence="2" key="1">
    <citation type="journal article" date="2023" name="Science">
        <title>Elucidation of the pathway for biosynthesis of saponin adjuvants from the soapbark tree.</title>
        <authorList>
            <person name="Reed J."/>
            <person name="Orme A."/>
            <person name="El-Demerdash A."/>
            <person name="Owen C."/>
            <person name="Martin L.B.B."/>
            <person name="Misra R.C."/>
            <person name="Kikuchi S."/>
            <person name="Rejzek M."/>
            <person name="Martin A.C."/>
            <person name="Harkess A."/>
            <person name="Leebens-Mack J."/>
            <person name="Louveau T."/>
            <person name="Stephenson M.J."/>
            <person name="Osbourn A."/>
        </authorList>
    </citation>
    <scope>NUCLEOTIDE SEQUENCE</scope>
    <source>
        <strain evidence="2">S10</strain>
    </source>
</reference>
<organism evidence="2 3">
    <name type="scientific">Quillaja saponaria</name>
    <name type="common">Soap bark tree</name>
    <dbReference type="NCBI Taxonomy" id="32244"/>
    <lineage>
        <taxon>Eukaryota</taxon>
        <taxon>Viridiplantae</taxon>
        <taxon>Streptophyta</taxon>
        <taxon>Embryophyta</taxon>
        <taxon>Tracheophyta</taxon>
        <taxon>Spermatophyta</taxon>
        <taxon>Magnoliopsida</taxon>
        <taxon>eudicotyledons</taxon>
        <taxon>Gunneridae</taxon>
        <taxon>Pentapetalae</taxon>
        <taxon>rosids</taxon>
        <taxon>fabids</taxon>
        <taxon>Fabales</taxon>
        <taxon>Quillajaceae</taxon>
        <taxon>Quillaja</taxon>
    </lineage>
</organism>
<dbReference type="EMBL" id="JARAOO010000011">
    <property type="protein sequence ID" value="KAJ7951032.1"/>
    <property type="molecule type" value="Genomic_DNA"/>
</dbReference>
<dbReference type="Pfam" id="PF02458">
    <property type="entry name" value="Transferase"/>
    <property type="match status" value="2"/>
</dbReference>
<evidence type="ECO:0000313" key="3">
    <source>
        <dbReference type="Proteomes" id="UP001163823"/>
    </source>
</evidence>
<gene>
    <name evidence="2" type="ORF">O6P43_027136</name>
</gene>
<keyword evidence="3" id="KW-1185">Reference proteome</keyword>
<dbReference type="GO" id="GO:0016740">
    <property type="term" value="F:transferase activity"/>
    <property type="evidence" value="ECO:0007669"/>
    <property type="project" value="UniProtKB-KW"/>
</dbReference>
<protein>
    <submittedName>
        <fullName evidence="2">HXXXD-type acyl-transferase family protein</fullName>
    </submittedName>
</protein>
<dbReference type="Proteomes" id="UP001163823">
    <property type="component" value="Chromosome 11"/>
</dbReference>
<dbReference type="InterPro" id="IPR051283">
    <property type="entry name" value="Sec_Metabolite_Acyltrans"/>
</dbReference>
<name>A0AAD7L486_QUISA</name>
<dbReference type="AlphaFoldDB" id="A0AAD7L486"/>
<keyword evidence="1" id="KW-0808">Transferase</keyword>
<dbReference type="KEGG" id="qsa:O6P43_027136"/>
<dbReference type="Gene3D" id="3.30.559.10">
    <property type="entry name" value="Chloramphenicol acetyltransferase-like domain"/>
    <property type="match status" value="2"/>
</dbReference>
<dbReference type="PANTHER" id="PTHR31896">
    <property type="entry name" value="FAMILY REGULATORY PROTEIN, PUTATIVE (AFU_ORTHOLOGUE AFUA_3G14730)-RELATED"/>
    <property type="match status" value="1"/>
</dbReference>
<evidence type="ECO:0000256" key="1">
    <source>
        <dbReference type="ARBA" id="ARBA00022679"/>
    </source>
</evidence>
<sequence>MTDIQVVSTHCVCHIEGVCQSHKDRIELTPWELQFLLIHPIQKGLLFHKPPPSSMIVNVIEHLKQSLSSTLNIFYPLAGRFVKVQNEDNTTHFFVNCTNAGVEFVHAVADGVTVSDILDPIYVPEIICSFFLQNGTLNYDGISKPLLAIQVTEFVDGFFIGCTLNHSIADGTILWKFFNTWSEISRTGCGGGDNPISQIPPIFERQQYFNVRRDLEDWVQFPVLPRVTDLVLHAGDSLATGSSPRFNVYGNDFGWGRPLAVRSGNGNKSGGKITVFEGEEEGSIQFEVSLSAETLQALKDDADFMATVSTG</sequence>
<proteinExistence type="predicted"/>
<evidence type="ECO:0000313" key="2">
    <source>
        <dbReference type="EMBL" id="KAJ7951032.1"/>
    </source>
</evidence>
<accession>A0AAD7L486</accession>
<dbReference type="PANTHER" id="PTHR31896:SF39">
    <property type="entry name" value="PROTEIN ENHANCED PSEUDOMONAS SUSCEPTIBILITY 1-LIKE"/>
    <property type="match status" value="1"/>
</dbReference>
<dbReference type="InterPro" id="IPR023213">
    <property type="entry name" value="CAT-like_dom_sf"/>
</dbReference>